<evidence type="ECO:0000256" key="5">
    <source>
        <dbReference type="ARBA" id="ARBA00023237"/>
    </source>
</evidence>
<evidence type="ECO:0000313" key="9">
    <source>
        <dbReference type="Proteomes" id="UP001215398"/>
    </source>
</evidence>
<dbReference type="InterPro" id="IPR011990">
    <property type="entry name" value="TPR-like_helical_dom_sf"/>
</dbReference>
<evidence type="ECO:0000256" key="1">
    <source>
        <dbReference type="ARBA" id="ARBA00004442"/>
    </source>
</evidence>
<accession>A0ABT5H4F3</accession>
<evidence type="ECO:0000256" key="2">
    <source>
        <dbReference type="ARBA" id="ARBA00006275"/>
    </source>
</evidence>
<dbReference type="SUPFAM" id="SSF48452">
    <property type="entry name" value="TPR-like"/>
    <property type="match status" value="1"/>
</dbReference>
<evidence type="ECO:0000256" key="3">
    <source>
        <dbReference type="ARBA" id="ARBA00022729"/>
    </source>
</evidence>
<reference evidence="8 9" key="1">
    <citation type="submission" date="2023-01" db="EMBL/GenBank/DDBJ databases">
        <title>Exploring GABA producing Bacteroides strains toward improving mental health.</title>
        <authorList>
            <person name="Yousuf B."/>
            <person name="Bouhlel N.E."/>
            <person name="Mottawea W."/>
            <person name="Hammami R."/>
        </authorList>
    </citation>
    <scope>NUCLEOTIDE SEQUENCE [LARGE SCALE GENOMIC DNA]</scope>
    <source>
        <strain evidence="8 9">UO.H1054</strain>
    </source>
</reference>
<keyword evidence="3" id="KW-0732">Signal</keyword>
<dbReference type="PROSITE" id="PS51257">
    <property type="entry name" value="PROKAR_LIPOPROTEIN"/>
    <property type="match status" value="1"/>
</dbReference>
<keyword evidence="5" id="KW-0998">Cell outer membrane</keyword>
<sequence>MKKIFIYITIALGLTISSCNDFLDVESRSKMTEEEVFETTEDAYKAIQGIYAALSHNRIYGLQTSTYYGCNNDIEFATTNAVPEDTRRGLWDYTATSSNTEIEGFIYMYIAINRANECIAGIEKSKLFAESATDKPSTIRHLYGEAMALRALMYLELTRNWGDVPFKDKPTQYNDDFYIGATSRDTIQAHIIQDLINVEPLMFYASDIPEHVERMNRGAVQGLIARIALTRGGWSLRPNLANPSDPGYMHQPTDSMEYFQIANTYCEKLIYHSGGQHDLISSFKDVFYNQCQEVYPSNDDMLYEVAMALNYSGAIGHSIGVRIERNTNSPYGFSNPYYSVTLPYMFSFDPKDSRRDVSCCPYSWYWEEKNQRLEQQMASPTSKVSIGKWSKLFMKYPQGSGAESNTGINWPVIRFADVLLMHAESELKLGNGEISDQARESLKRVRQRAFAPTDYQECVEDYVNNLTDKESFFKALVNERAWEFAGECIRKYDLIRWNMLRSKLIELKVNMQLLGQNTREQSGIYANKPAYLYYKKLNDGTLDIVGFDRNLQTAPAGYTAYAWCRDLVSDNLKLRGQFDYYWRDEIIQSNPMVYLYPFHKDVISESKGALKNYYGKQ</sequence>
<dbReference type="Pfam" id="PF07980">
    <property type="entry name" value="SusD_RagB"/>
    <property type="match status" value="1"/>
</dbReference>
<evidence type="ECO:0000313" key="8">
    <source>
        <dbReference type="EMBL" id="MDC7135481.1"/>
    </source>
</evidence>
<dbReference type="RefSeq" id="WP_272719736.1">
    <property type="nucleotide sequence ID" value="NZ_JAQPYS010000028.1"/>
</dbReference>
<keyword evidence="4" id="KW-0472">Membrane</keyword>
<dbReference type="Proteomes" id="UP001215398">
    <property type="component" value="Unassembled WGS sequence"/>
</dbReference>
<gene>
    <name evidence="8" type="ORF">PQG98_03860</name>
</gene>
<comment type="similarity">
    <text evidence="2">Belongs to the SusD family.</text>
</comment>
<dbReference type="Pfam" id="PF14322">
    <property type="entry name" value="SusD-like_3"/>
    <property type="match status" value="1"/>
</dbReference>
<feature type="domain" description="SusD-like N-terminal" evidence="7">
    <location>
        <begin position="21"/>
        <end position="229"/>
    </location>
</feature>
<proteinExistence type="inferred from homology"/>
<organism evidence="8 9">
    <name type="scientific">Bacteroides zhangwenhongii</name>
    <dbReference type="NCBI Taxonomy" id="2650157"/>
    <lineage>
        <taxon>Bacteria</taxon>
        <taxon>Pseudomonadati</taxon>
        <taxon>Bacteroidota</taxon>
        <taxon>Bacteroidia</taxon>
        <taxon>Bacteroidales</taxon>
        <taxon>Bacteroidaceae</taxon>
        <taxon>Bacteroides</taxon>
    </lineage>
</organism>
<evidence type="ECO:0000259" key="6">
    <source>
        <dbReference type="Pfam" id="PF07980"/>
    </source>
</evidence>
<dbReference type="EMBL" id="JAQPYS010000028">
    <property type="protein sequence ID" value="MDC7135481.1"/>
    <property type="molecule type" value="Genomic_DNA"/>
</dbReference>
<keyword evidence="9" id="KW-1185">Reference proteome</keyword>
<evidence type="ECO:0000256" key="4">
    <source>
        <dbReference type="ARBA" id="ARBA00023136"/>
    </source>
</evidence>
<comment type="subcellular location">
    <subcellularLocation>
        <location evidence="1">Cell outer membrane</location>
    </subcellularLocation>
</comment>
<comment type="caution">
    <text evidence="8">The sequence shown here is derived from an EMBL/GenBank/DDBJ whole genome shotgun (WGS) entry which is preliminary data.</text>
</comment>
<dbReference type="InterPro" id="IPR033985">
    <property type="entry name" value="SusD-like_N"/>
</dbReference>
<dbReference type="Gene3D" id="1.25.40.390">
    <property type="match status" value="1"/>
</dbReference>
<dbReference type="InterPro" id="IPR012944">
    <property type="entry name" value="SusD_RagB_dom"/>
</dbReference>
<protein>
    <submittedName>
        <fullName evidence="8">RagB/SusD family nutrient uptake outer membrane protein</fullName>
    </submittedName>
</protein>
<feature type="domain" description="RagB/SusD" evidence="6">
    <location>
        <begin position="357"/>
        <end position="608"/>
    </location>
</feature>
<name>A0ABT5H4F3_9BACE</name>
<evidence type="ECO:0000259" key="7">
    <source>
        <dbReference type="Pfam" id="PF14322"/>
    </source>
</evidence>